<name>A0A1H2R990_9BACL</name>
<evidence type="ECO:0000256" key="1">
    <source>
        <dbReference type="SAM" id="Phobius"/>
    </source>
</evidence>
<evidence type="ECO:0000313" key="2">
    <source>
        <dbReference type="EMBL" id="SDW16056.1"/>
    </source>
</evidence>
<dbReference type="EMBL" id="FNOJ01000002">
    <property type="protein sequence ID" value="SDW16056.1"/>
    <property type="molecule type" value="Genomic_DNA"/>
</dbReference>
<evidence type="ECO:0000313" key="3">
    <source>
        <dbReference type="Proteomes" id="UP000182589"/>
    </source>
</evidence>
<keyword evidence="1" id="KW-0812">Transmembrane</keyword>
<organism evidence="2 3">
    <name type="scientific">Alicyclobacillus hesperidum</name>
    <dbReference type="NCBI Taxonomy" id="89784"/>
    <lineage>
        <taxon>Bacteria</taxon>
        <taxon>Bacillati</taxon>
        <taxon>Bacillota</taxon>
        <taxon>Bacilli</taxon>
        <taxon>Bacillales</taxon>
        <taxon>Alicyclobacillaceae</taxon>
        <taxon>Alicyclobacillus</taxon>
    </lineage>
</organism>
<reference evidence="3" key="1">
    <citation type="submission" date="2016-10" db="EMBL/GenBank/DDBJ databases">
        <authorList>
            <person name="Varghese N."/>
        </authorList>
    </citation>
    <scope>NUCLEOTIDE SEQUENCE [LARGE SCALE GENOMIC DNA]</scope>
    <source>
        <strain evidence="3">DSM 12489</strain>
    </source>
</reference>
<gene>
    <name evidence="2" type="ORF">SAMN04489725_102224</name>
</gene>
<feature type="transmembrane region" description="Helical" evidence="1">
    <location>
        <begin position="53"/>
        <end position="83"/>
    </location>
</feature>
<dbReference type="AlphaFoldDB" id="A0A1H2R990"/>
<feature type="transmembrane region" description="Helical" evidence="1">
    <location>
        <begin position="89"/>
        <end position="111"/>
    </location>
</feature>
<protein>
    <submittedName>
        <fullName evidence="2">Uncharacterized protein</fullName>
    </submittedName>
</protein>
<keyword evidence="1" id="KW-1133">Transmembrane helix</keyword>
<keyword evidence="3" id="KW-1185">Reference proteome</keyword>
<keyword evidence="1" id="KW-0472">Membrane</keyword>
<feature type="transmembrane region" description="Helical" evidence="1">
    <location>
        <begin position="29"/>
        <end position="46"/>
    </location>
</feature>
<proteinExistence type="predicted"/>
<accession>A0A1H2R990</accession>
<dbReference type="Proteomes" id="UP000182589">
    <property type="component" value="Unassembled WGS sequence"/>
</dbReference>
<sequence>MKWSHSLHAIQFWLAKTDRAVVHTIDSHTNLATAVVVLSLCVWGIVTHHLSFAIAIIGVGAIAFTLGATLSLFVSVVLTILSVKTGHEFNATLTTALFEFVGYLLVARLGFKHRQEQNVLQKRGQTAMTHRDQVMPWHVSNDIRTSLAAVRFLLFPIRDEQNHHSVDEAMNELSRLEKLFEEMEKK</sequence>